<dbReference type="AlphaFoldDB" id="A0A8H4JWT5"/>
<evidence type="ECO:0000256" key="1">
    <source>
        <dbReference type="ARBA" id="ARBA00022737"/>
    </source>
</evidence>
<name>A0A8H4JWT5_9HYPO</name>
<evidence type="ECO:0000313" key="3">
    <source>
        <dbReference type="EMBL" id="KAF4438368.1"/>
    </source>
</evidence>
<protein>
    <recommendedName>
        <fullName evidence="2">Nephrocystin 3-like N-terminal domain-containing protein</fullName>
    </recommendedName>
</protein>
<organism evidence="3 4">
    <name type="scientific">Fusarium austroafricanum</name>
    <dbReference type="NCBI Taxonomy" id="2364996"/>
    <lineage>
        <taxon>Eukaryota</taxon>
        <taxon>Fungi</taxon>
        <taxon>Dikarya</taxon>
        <taxon>Ascomycota</taxon>
        <taxon>Pezizomycotina</taxon>
        <taxon>Sordariomycetes</taxon>
        <taxon>Hypocreomycetidae</taxon>
        <taxon>Hypocreales</taxon>
        <taxon>Nectriaceae</taxon>
        <taxon>Fusarium</taxon>
        <taxon>Fusarium concolor species complex</taxon>
    </lineage>
</organism>
<reference evidence="3" key="1">
    <citation type="submission" date="2020-01" db="EMBL/GenBank/DDBJ databases">
        <title>Identification and distribution of gene clusters putatively required for synthesis of sphingolipid metabolism inhibitors in phylogenetically diverse species of the filamentous fungus Fusarium.</title>
        <authorList>
            <person name="Kim H.-S."/>
            <person name="Busman M."/>
            <person name="Brown D.W."/>
            <person name="Divon H."/>
            <person name="Uhlig S."/>
            <person name="Proctor R.H."/>
        </authorList>
    </citation>
    <scope>NUCLEOTIDE SEQUENCE</scope>
    <source>
        <strain evidence="3">NRRL 53441</strain>
    </source>
</reference>
<dbReference type="EMBL" id="JAADJG010000731">
    <property type="protein sequence ID" value="KAF4438368.1"/>
    <property type="molecule type" value="Genomic_DNA"/>
</dbReference>
<keyword evidence="1" id="KW-0677">Repeat</keyword>
<dbReference type="InterPro" id="IPR056884">
    <property type="entry name" value="NPHP3-like_N"/>
</dbReference>
<evidence type="ECO:0000259" key="2">
    <source>
        <dbReference type="Pfam" id="PF24883"/>
    </source>
</evidence>
<feature type="non-terminal residue" evidence="3">
    <location>
        <position position="1"/>
    </location>
</feature>
<keyword evidence="4" id="KW-1185">Reference proteome</keyword>
<feature type="domain" description="Nephrocystin 3-like N-terminal" evidence="2">
    <location>
        <begin position="87"/>
        <end position="243"/>
    </location>
</feature>
<dbReference type="PANTHER" id="PTHR10039">
    <property type="entry name" value="AMELOGENIN"/>
    <property type="match status" value="1"/>
</dbReference>
<dbReference type="Gene3D" id="3.40.50.300">
    <property type="entry name" value="P-loop containing nucleotide triphosphate hydrolases"/>
    <property type="match status" value="1"/>
</dbReference>
<accession>A0A8H4JWT5</accession>
<dbReference type="SUPFAM" id="SSF52540">
    <property type="entry name" value="P-loop containing nucleoside triphosphate hydrolases"/>
    <property type="match status" value="1"/>
</dbReference>
<gene>
    <name evidence="3" type="ORF">F53441_12814</name>
</gene>
<evidence type="ECO:0000313" key="4">
    <source>
        <dbReference type="Proteomes" id="UP000605986"/>
    </source>
</evidence>
<dbReference type="Pfam" id="PF24883">
    <property type="entry name" value="NPHP3_N"/>
    <property type="match status" value="1"/>
</dbReference>
<sequence length="315" mass="35498">NKEWQGFAAMMAAAYAKDLLRQIPPSKVEAEKPISEVLSSIESTGNETKHAVMSIASDHHFTKIERWLSPPDYSTNANLARKHRHPGTGTWLLNSPAFQEWKLGSRQHLWLYGMAGCGKTILSTTILDHLLQIDTHTTLAFFFDFNDARKQKLEDLLHSLAVQLYHTGNEAARRLDSLFTSHDDGRRQPDTTALSAYIDTMIRITGKVFVIIDALDECTTREELLHWLRGLASSNAQILVTGRPKAKFQRKIPRSFDERNCVLLDKKAVNADIRSYVEATLEKKPDFVDKKLSQGILDEIRDKIGDGADGMQVLA</sequence>
<comment type="caution">
    <text evidence="3">The sequence shown here is derived from an EMBL/GenBank/DDBJ whole genome shotgun (WGS) entry which is preliminary data.</text>
</comment>
<dbReference type="OrthoDB" id="5067912at2759"/>
<proteinExistence type="predicted"/>
<dbReference type="Proteomes" id="UP000605986">
    <property type="component" value="Unassembled WGS sequence"/>
</dbReference>
<dbReference type="InterPro" id="IPR027417">
    <property type="entry name" value="P-loop_NTPase"/>
</dbReference>